<dbReference type="AlphaFoldDB" id="A0A1G9SYT5"/>
<dbReference type="EMBL" id="FNHB01000004">
    <property type="protein sequence ID" value="SDM40613.1"/>
    <property type="molecule type" value="Genomic_DNA"/>
</dbReference>
<evidence type="ECO:0000313" key="4">
    <source>
        <dbReference type="EMBL" id="SDM40613.1"/>
    </source>
</evidence>
<evidence type="ECO:0000256" key="1">
    <source>
        <dbReference type="ARBA" id="ARBA00008814"/>
    </source>
</evidence>
<proteinExistence type="inferred from homology"/>
<dbReference type="PROSITE" id="PS50983">
    <property type="entry name" value="FE_B12_PBP"/>
    <property type="match status" value="1"/>
</dbReference>
<evidence type="ECO:0000256" key="2">
    <source>
        <dbReference type="ARBA" id="ARBA00022729"/>
    </source>
</evidence>
<evidence type="ECO:0000259" key="3">
    <source>
        <dbReference type="PROSITE" id="PS50983"/>
    </source>
</evidence>
<name>A0A1G9SYT5_9FIRM</name>
<keyword evidence="2" id="KW-0732">Signal</keyword>
<protein>
    <submittedName>
        <fullName evidence="4">Iron complex transport system substrate-binding protein</fullName>
    </submittedName>
</protein>
<dbReference type="InterPro" id="IPR002491">
    <property type="entry name" value="ABC_transptr_periplasmic_BD"/>
</dbReference>
<feature type="domain" description="Fe/B12 periplasmic-binding" evidence="3">
    <location>
        <begin position="57"/>
        <end position="321"/>
    </location>
</feature>
<dbReference type="InterPro" id="IPR050902">
    <property type="entry name" value="ABC_Transporter_SBP"/>
</dbReference>
<keyword evidence="5" id="KW-1185">Reference proteome</keyword>
<dbReference type="PANTHER" id="PTHR30535:SF34">
    <property type="entry name" value="MOLYBDATE-BINDING PROTEIN MOLA"/>
    <property type="match status" value="1"/>
</dbReference>
<dbReference type="Proteomes" id="UP000214880">
    <property type="component" value="Unassembled WGS sequence"/>
</dbReference>
<reference evidence="4 5" key="1">
    <citation type="submission" date="2016-10" db="EMBL/GenBank/DDBJ databases">
        <authorList>
            <person name="de Groot N.N."/>
        </authorList>
    </citation>
    <scope>NUCLEOTIDE SEQUENCE [LARGE SCALE GENOMIC DNA]</scope>
    <source>
        <strain evidence="4 5">DSM 1736</strain>
    </source>
</reference>
<dbReference type="RefSeq" id="WP_092072352.1">
    <property type="nucleotide sequence ID" value="NZ_FNHB01000004.1"/>
</dbReference>
<dbReference type="PANTHER" id="PTHR30535">
    <property type="entry name" value="VITAMIN B12-BINDING PROTEIN"/>
    <property type="match status" value="1"/>
</dbReference>
<evidence type="ECO:0000313" key="5">
    <source>
        <dbReference type="Proteomes" id="UP000214880"/>
    </source>
</evidence>
<sequence length="324" mass="35014">MSFKLSRITGVILVLLLGASGLFLLKDQSQPAARQSDRYLVTDSAGRQVEIPRRPQRVVVLNASNLELFYAAGGTAVGRPSTEALPAEVKAAVQSVPAVGVAPNPNIEQIIALNPDLILGVNMPFHHQLLPLLDKAGIPVLLQSVDNYQNILDTLRFYGDLSGQPDKAAKRIAAIESRYEQLISAGKNRPAPKVVMVWGSPESFHMATDSSFNGDLVKRLGAVNVAGQYNLSNAQLGYVPLNMEFIAKENPDMIFLIALSPDPKVSAKLKQDLTGHPAWSGLKAVQDNQVHMLPQHLFVVNPGTQVGEAMSILAGFLYPEVAEK</sequence>
<dbReference type="InterPro" id="IPR054828">
    <property type="entry name" value="Vit_B12_bind_prot"/>
</dbReference>
<dbReference type="GO" id="GO:0071281">
    <property type="term" value="P:cellular response to iron ion"/>
    <property type="evidence" value="ECO:0007669"/>
    <property type="project" value="TreeGrafter"/>
</dbReference>
<organism evidence="4 5">
    <name type="scientific">Dendrosporobacter quercicolus</name>
    <dbReference type="NCBI Taxonomy" id="146817"/>
    <lineage>
        <taxon>Bacteria</taxon>
        <taxon>Bacillati</taxon>
        <taxon>Bacillota</taxon>
        <taxon>Negativicutes</taxon>
        <taxon>Selenomonadales</taxon>
        <taxon>Sporomusaceae</taxon>
        <taxon>Dendrosporobacter</taxon>
    </lineage>
</organism>
<dbReference type="OrthoDB" id="9816357at2"/>
<dbReference type="Gene3D" id="3.40.50.1980">
    <property type="entry name" value="Nitrogenase molybdenum iron protein domain"/>
    <property type="match status" value="2"/>
</dbReference>
<comment type="similarity">
    <text evidence="1">Belongs to the bacterial solute-binding protein 8 family.</text>
</comment>
<dbReference type="Pfam" id="PF01497">
    <property type="entry name" value="Peripla_BP_2"/>
    <property type="match status" value="1"/>
</dbReference>
<dbReference type="NCBIfam" id="NF038402">
    <property type="entry name" value="TroA_like"/>
    <property type="match status" value="1"/>
</dbReference>
<dbReference type="STRING" id="146817.SAMN04488502_104161"/>
<accession>A0A1G9SYT5</accession>
<gene>
    <name evidence="4" type="ORF">SAMN04488502_104161</name>
</gene>
<dbReference type="SUPFAM" id="SSF53807">
    <property type="entry name" value="Helical backbone' metal receptor"/>
    <property type="match status" value="1"/>
</dbReference>